<keyword evidence="3" id="KW-1185">Reference proteome</keyword>
<dbReference type="RefSeq" id="WP_260992435.1">
    <property type="nucleotide sequence ID" value="NZ_JAODWD010000002.1"/>
</dbReference>
<proteinExistence type="predicted"/>
<accession>A0ABT2MB36</accession>
<dbReference type="CDD" id="cd07043">
    <property type="entry name" value="STAS_anti-anti-sigma_factors"/>
    <property type="match status" value="1"/>
</dbReference>
<dbReference type="Pfam" id="PF01740">
    <property type="entry name" value="STAS"/>
    <property type="match status" value="1"/>
</dbReference>
<reference evidence="3" key="1">
    <citation type="submission" date="2023-07" db="EMBL/GenBank/DDBJ databases">
        <authorList>
            <person name="Deng Y."/>
            <person name="Zhang Y.-Q."/>
        </authorList>
    </citation>
    <scope>NUCLEOTIDE SEQUENCE [LARGE SCALE GENOMIC DNA]</scope>
    <source>
        <strain evidence="3">CPCC 205710</strain>
    </source>
</reference>
<protein>
    <submittedName>
        <fullName evidence="2">STAS domain-containing protein</fullName>
    </submittedName>
</protein>
<dbReference type="SUPFAM" id="SSF52091">
    <property type="entry name" value="SpoIIaa-like"/>
    <property type="match status" value="1"/>
</dbReference>
<evidence type="ECO:0000313" key="3">
    <source>
        <dbReference type="Proteomes" id="UP001206639"/>
    </source>
</evidence>
<dbReference type="InterPro" id="IPR002645">
    <property type="entry name" value="STAS_dom"/>
</dbReference>
<dbReference type="Proteomes" id="UP001206639">
    <property type="component" value="Unassembled WGS sequence"/>
</dbReference>
<comment type="caution">
    <text evidence="2">The sequence shown here is derived from an EMBL/GenBank/DDBJ whole genome shotgun (WGS) entry which is preliminary data.</text>
</comment>
<evidence type="ECO:0000259" key="1">
    <source>
        <dbReference type="Pfam" id="PF01740"/>
    </source>
</evidence>
<name>A0ABT2MB36_9MYCO</name>
<dbReference type="EMBL" id="JAODWD010000002">
    <property type="protein sequence ID" value="MCT7658380.1"/>
    <property type="molecule type" value="Genomic_DNA"/>
</dbReference>
<evidence type="ECO:0000313" key="2">
    <source>
        <dbReference type="EMBL" id="MCT7658380.1"/>
    </source>
</evidence>
<gene>
    <name evidence="2" type="ORF">N4S67_08095</name>
</gene>
<feature type="domain" description="STAS" evidence="1">
    <location>
        <begin position="38"/>
        <end position="126"/>
    </location>
</feature>
<dbReference type="InterPro" id="IPR036513">
    <property type="entry name" value="STAS_dom_sf"/>
</dbReference>
<organism evidence="2 3">
    <name type="scientific">Mycobacterium deserti</name>
    <dbReference type="NCBI Taxonomy" id="2978347"/>
    <lineage>
        <taxon>Bacteria</taxon>
        <taxon>Bacillati</taxon>
        <taxon>Actinomycetota</taxon>
        <taxon>Actinomycetes</taxon>
        <taxon>Mycobacteriales</taxon>
        <taxon>Mycobacteriaceae</taxon>
        <taxon>Mycobacterium</taxon>
    </lineage>
</organism>
<dbReference type="Gene3D" id="3.30.750.24">
    <property type="entry name" value="STAS domain"/>
    <property type="match status" value="1"/>
</dbReference>
<sequence>MAAVGTVRIYRPDPALTEDQRQCGRATFAVRRLSSSRLAVAVVGDLDALNGRALGRYVEQHTGISRQLVLDLRAVDFVGTQAFTALYYISVHCARNDVDWIIVGSHPVRRLLSICDPDHELPLVASLVSGLARLDRLAQCRQHVPSAG</sequence>